<dbReference type="EMBL" id="RJSE01000007">
    <property type="protein sequence ID" value="RNL63064.1"/>
    <property type="molecule type" value="Genomic_DNA"/>
</dbReference>
<dbReference type="InterPro" id="IPR010610">
    <property type="entry name" value="EryCIII-like_C"/>
</dbReference>
<evidence type="ECO:0000313" key="3">
    <source>
        <dbReference type="Proteomes" id="UP000267128"/>
    </source>
</evidence>
<organism evidence="2 3">
    <name type="scientific">Nocardioides marmoriginsengisoli</name>
    <dbReference type="NCBI Taxonomy" id="661483"/>
    <lineage>
        <taxon>Bacteria</taxon>
        <taxon>Bacillati</taxon>
        <taxon>Actinomycetota</taxon>
        <taxon>Actinomycetes</taxon>
        <taxon>Propionibacteriales</taxon>
        <taxon>Nocardioidaceae</taxon>
        <taxon>Nocardioides</taxon>
    </lineage>
</organism>
<feature type="domain" description="Erythromycin biosynthesis protein CIII-like C-terminal" evidence="1">
    <location>
        <begin position="218"/>
        <end position="347"/>
    </location>
</feature>
<dbReference type="PANTHER" id="PTHR48050">
    <property type="entry name" value="STEROL 3-BETA-GLUCOSYLTRANSFERASE"/>
    <property type="match status" value="1"/>
</dbReference>
<comment type="caution">
    <text evidence="2">The sequence shown here is derived from an EMBL/GenBank/DDBJ whole genome shotgun (WGS) entry which is preliminary data.</text>
</comment>
<protein>
    <submittedName>
        <fullName evidence="2">Glycosyltransferase</fullName>
    </submittedName>
</protein>
<gene>
    <name evidence="2" type="ORF">EFK50_15230</name>
</gene>
<dbReference type="OrthoDB" id="6620093at2"/>
<dbReference type="InterPro" id="IPR050426">
    <property type="entry name" value="Glycosyltransferase_28"/>
</dbReference>
<sequence>MTEILIVTWDGGGNVPPALLIGAELARRGHGVRVLGHATQREDVTAAGLEFRAFPTARPFSSLDDNAPPRLFALFSDKALGADTVDEARRVPTDVVLVDCLLTGATKACADAGLTYVSLEHLFDAYLRGGWLKGPMGLVSRLKGLRPVTTWDGAARALVVAPAELDPAGSRRHPANLVHTGPALDLPASAHDLDAHPPAVLVSLSTYKYAGMADCLQRILDATAALDARVVVTTGPAVDPAELRTAPNHEVHRFVPHDELMPQMSLVVGHGGHATTMRALAHDLPLVVMPMHPMLDQPMVGKAVAAAGAGAVVAKKARPEELTPVISRLLADGPHRAAAARLGASIRSARGTETAADQILAAPALVG</sequence>
<dbReference type="AlphaFoldDB" id="A0A3N0CI11"/>
<keyword evidence="2" id="KW-0808">Transferase</keyword>
<keyword evidence="3" id="KW-1185">Reference proteome</keyword>
<dbReference type="SUPFAM" id="SSF53756">
    <property type="entry name" value="UDP-Glycosyltransferase/glycogen phosphorylase"/>
    <property type="match status" value="1"/>
</dbReference>
<dbReference type="Pfam" id="PF06722">
    <property type="entry name" value="EryCIII-like_C"/>
    <property type="match status" value="1"/>
</dbReference>
<dbReference type="Gene3D" id="3.40.50.2000">
    <property type="entry name" value="Glycogen Phosphorylase B"/>
    <property type="match status" value="2"/>
</dbReference>
<evidence type="ECO:0000259" key="1">
    <source>
        <dbReference type="Pfam" id="PF06722"/>
    </source>
</evidence>
<name>A0A3N0CI11_9ACTN</name>
<dbReference type="RefSeq" id="WP_123228356.1">
    <property type="nucleotide sequence ID" value="NZ_RJSE01000007.1"/>
</dbReference>
<evidence type="ECO:0000313" key="2">
    <source>
        <dbReference type="EMBL" id="RNL63064.1"/>
    </source>
</evidence>
<reference evidence="2 3" key="1">
    <citation type="submission" date="2018-11" db="EMBL/GenBank/DDBJ databases">
        <authorList>
            <person name="Li F."/>
        </authorList>
    </citation>
    <scope>NUCLEOTIDE SEQUENCE [LARGE SCALE GENOMIC DNA]</scope>
    <source>
        <strain evidence="2 3">Gsoil 097</strain>
    </source>
</reference>
<dbReference type="GO" id="GO:0016757">
    <property type="term" value="F:glycosyltransferase activity"/>
    <property type="evidence" value="ECO:0007669"/>
    <property type="project" value="UniProtKB-ARBA"/>
</dbReference>
<dbReference type="PANTHER" id="PTHR48050:SF13">
    <property type="entry name" value="STEROL 3-BETA-GLUCOSYLTRANSFERASE UGT80A2"/>
    <property type="match status" value="1"/>
</dbReference>
<proteinExistence type="predicted"/>
<dbReference type="Proteomes" id="UP000267128">
    <property type="component" value="Unassembled WGS sequence"/>
</dbReference>
<accession>A0A3N0CI11</accession>